<feature type="region of interest" description="Disordered" evidence="1">
    <location>
        <begin position="61"/>
        <end position="84"/>
    </location>
</feature>
<keyword evidence="3" id="KW-1185">Reference proteome</keyword>
<accession>A0A3P7N1L0</accession>
<dbReference type="AlphaFoldDB" id="A0A3P7N1L0"/>
<feature type="region of interest" description="Disordered" evidence="1">
    <location>
        <begin position="1"/>
        <end position="41"/>
    </location>
</feature>
<dbReference type="EMBL" id="UYRV01128515">
    <property type="protein sequence ID" value="VDN36144.1"/>
    <property type="molecule type" value="Genomic_DNA"/>
</dbReference>
<proteinExistence type="predicted"/>
<dbReference type="Proteomes" id="UP000271889">
    <property type="component" value="Unassembled WGS sequence"/>
</dbReference>
<organism evidence="2 3">
    <name type="scientific">Cylicostephanus goldi</name>
    <name type="common">Nematode worm</name>
    <dbReference type="NCBI Taxonomy" id="71465"/>
    <lineage>
        <taxon>Eukaryota</taxon>
        <taxon>Metazoa</taxon>
        <taxon>Ecdysozoa</taxon>
        <taxon>Nematoda</taxon>
        <taxon>Chromadorea</taxon>
        <taxon>Rhabditida</taxon>
        <taxon>Rhabditina</taxon>
        <taxon>Rhabditomorpha</taxon>
        <taxon>Strongyloidea</taxon>
        <taxon>Strongylidae</taxon>
        <taxon>Cylicostephanus</taxon>
    </lineage>
</organism>
<sequence>MKPFTIQNFSNTSTKKQPISPVEKYSRPPHLGSYPRNPAQAYYPALSSAPMLEDYMDHGTMKIGEKSTPPPPLDQPARHSPTDV</sequence>
<evidence type="ECO:0000313" key="2">
    <source>
        <dbReference type="EMBL" id="VDN36144.1"/>
    </source>
</evidence>
<reference evidence="2 3" key="1">
    <citation type="submission" date="2018-11" db="EMBL/GenBank/DDBJ databases">
        <authorList>
            <consortium name="Pathogen Informatics"/>
        </authorList>
    </citation>
    <scope>NUCLEOTIDE SEQUENCE [LARGE SCALE GENOMIC DNA]</scope>
</reference>
<evidence type="ECO:0000313" key="3">
    <source>
        <dbReference type="Proteomes" id="UP000271889"/>
    </source>
</evidence>
<feature type="compositionally biased region" description="Polar residues" evidence="1">
    <location>
        <begin position="1"/>
        <end position="17"/>
    </location>
</feature>
<evidence type="ECO:0000256" key="1">
    <source>
        <dbReference type="SAM" id="MobiDB-lite"/>
    </source>
</evidence>
<gene>
    <name evidence="2" type="ORF">CGOC_LOCUS13129</name>
</gene>
<protein>
    <submittedName>
        <fullName evidence="2">Uncharacterized protein</fullName>
    </submittedName>
</protein>
<name>A0A3P7N1L0_CYLGO</name>
<dbReference type="OrthoDB" id="5849785at2759"/>